<feature type="transmembrane region" description="Helical" evidence="5">
    <location>
        <begin position="6"/>
        <end position="28"/>
    </location>
</feature>
<sequence>MPRIPLLIIALFFMIGGIAHFVVMDFFVQMMPAYLGYHTELVIISGILEILGAIGLLVPQTRLLAGYGLLALIVAVYPANINMALHAEDFKDIPPAFLYIRLPIQFLFLGFVWWAIKPERLARNSANTKATA</sequence>
<keyword evidence="3 5" id="KW-1133">Transmembrane helix</keyword>
<dbReference type="EMBL" id="CACSII010000017">
    <property type="protein sequence ID" value="CAA0113124.1"/>
    <property type="molecule type" value="Genomic_DNA"/>
</dbReference>
<accession>A0A5S9Q5M9</accession>
<feature type="transmembrane region" description="Helical" evidence="5">
    <location>
        <begin position="64"/>
        <end position="85"/>
    </location>
</feature>
<evidence type="ECO:0000313" key="7">
    <source>
        <dbReference type="Proteomes" id="UP000434580"/>
    </source>
</evidence>
<keyword evidence="2 5" id="KW-0812">Transmembrane</keyword>
<dbReference type="InterPro" id="IPR032808">
    <property type="entry name" value="DoxX"/>
</dbReference>
<reference evidence="6 7" key="1">
    <citation type="submission" date="2019-11" db="EMBL/GenBank/DDBJ databases">
        <authorList>
            <person name="Holert J."/>
        </authorList>
    </citation>
    <scope>NUCLEOTIDE SEQUENCE [LARGE SCALE GENOMIC DNA]</scope>
    <source>
        <strain evidence="6">BC5_2</strain>
    </source>
</reference>
<dbReference type="Proteomes" id="UP000434580">
    <property type="component" value="Unassembled WGS sequence"/>
</dbReference>
<evidence type="ECO:0000256" key="2">
    <source>
        <dbReference type="ARBA" id="ARBA00022692"/>
    </source>
</evidence>
<dbReference type="AlphaFoldDB" id="A0A5S9Q5M9"/>
<evidence type="ECO:0008006" key="8">
    <source>
        <dbReference type="Google" id="ProtNLM"/>
    </source>
</evidence>
<feature type="transmembrane region" description="Helical" evidence="5">
    <location>
        <begin position="97"/>
        <end position="116"/>
    </location>
</feature>
<dbReference type="Pfam" id="PF13564">
    <property type="entry name" value="DoxX_2"/>
    <property type="match status" value="1"/>
</dbReference>
<dbReference type="GO" id="GO:0016020">
    <property type="term" value="C:membrane"/>
    <property type="evidence" value="ECO:0007669"/>
    <property type="project" value="UniProtKB-SubCell"/>
</dbReference>
<protein>
    <recommendedName>
        <fullName evidence="8">DoxX family protein</fullName>
    </recommendedName>
</protein>
<dbReference type="OrthoDB" id="3267646at2"/>
<keyword evidence="4 5" id="KW-0472">Membrane</keyword>
<dbReference type="PANTHER" id="PTHR36974">
    <property type="entry name" value="MEMBRANE PROTEIN-RELATED"/>
    <property type="match status" value="1"/>
</dbReference>
<comment type="subcellular location">
    <subcellularLocation>
        <location evidence="1">Membrane</location>
        <topology evidence="1">Multi-pass membrane protein</topology>
    </subcellularLocation>
</comment>
<evidence type="ECO:0000256" key="3">
    <source>
        <dbReference type="ARBA" id="ARBA00022989"/>
    </source>
</evidence>
<name>A0A5S9Q5M9_9GAMM</name>
<evidence type="ECO:0000313" key="6">
    <source>
        <dbReference type="EMBL" id="CAA0113124.1"/>
    </source>
</evidence>
<gene>
    <name evidence="6" type="ORF">DPBNPPHM_01621</name>
</gene>
<proteinExistence type="predicted"/>
<evidence type="ECO:0000256" key="4">
    <source>
        <dbReference type="ARBA" id="ARBA00023136"/>
    </source>
</evidence>
<evidence type="ECO:0000256" key="5">
    <source>
        <dbReference type="SAM" id="Phobius"/>
    </source>
</evidence>
<feature type="transmembrane region" description="Helical" evidence="5">
    <location>
        <begin position="40"/>
        <end position="58"/>
    </location>
</feature>
<evidence type="ECO:0000256" key="1">
    <source>
        <dbReference type="ARBA" id="ARBA00004141"/>
    </source>
</evidence>
<organism evidence="6 7">
    <name type="scientific">BD1-7 clade bacterium</name>
    <dbReference type="NCBI Taxonomy" id="2029982"/>
    <lineage>
        <taxon>Bacteria</taxon>
        <taxon>Pseudomonadati</taxon>
        <taxon>Pseudomonadota</taxon>
        <taxon>Gammaproteobacteria</taxon>
        <taxon>Cellvibrionales</taxon>
        <taxon>Spongiibacteraceae</taxon>
        <taxon>BD1-7 clade</taxon>
    </lineage>
</organism>
<dbReference type="PANTHER" id="PTHR36974:SF1">
    <property type="entry name" value="DOXX FAMILY MEMBRANE PROTEIN"/>
    <property type="match status" value="1"/>
</dbReference>